<sequence length="218" mass="24308">MSVLLFPQYIRDNYEVEEYRNGISVLRHAFPNEWNDLVDLLSTFVLRRSEVIAPGGRKSTVADQLDSFLYARGWGETEFKTAIHLDEYELIKSAIGNGKNTVVSTLKNSTITEVPTHKIDCFKNKVAIEVEWNNKDPFFDRDLNNFRLLFDLGAVSVGVVITRASELQGLFKELGKGASYGSSTTHMGKLRSKLFGQGSGGCPVIAIGIKASLYDEFS</sequence>
<comment type="caution">
    <text evidence="1">The sequence shown here is derived from an EMBL/GenBank/DDBJ whole genome shotgun (WGS) entry which is preliminary data.</text>
</comment>
<dbReference type="EMBL" id="PGOZ01000037">
    <property type="protein sequence ID" value="PJI31229.1"/>
    <property type="molecule type" value="Genomic_DNA"/>
</dbReference>
<dbReference type="GO" id="GO:0009036">
    <property type="term" value="F:type II site-specific deoxyribonuclease activity"/>
    <property type="evidence" value="ECO:0007669"/>
    <property type="project" value="InterPro"/>
</dbReference>
<dbReference type="SUPFAM" id="SSF52980">
    <property type="entry name" value="Restriction endonuclease-like"/>
    <property type="match status" value="1"/>
</dbReference>
<dbReference type="Gene3D" id="3.40.91.20">
    <property type="match status" value="1"/>
</dbReference>
<protein>
    <submittedName>
        <fullName evidence="1">Restriction endonuclease</fullName>
    </submittedName>
</protein>
<dbReference type="RefSeq" id="WP_100358258.1">
    <property type="nucleotide sequence ID" value="NZ_JACAJM010000029.1"/>
</dbReference>
<dbReference type="InterPro" id="IPR011338">
    <property type="entry name" value="BamHI/BglII/BstY"/>
</dbReference>
<dbReference type="GO" id="GO:0000287">
    <property type="term" value="F:magnesium ion binding"/>
    <property type="evidence" value="ECO:0007669"/>
    <property type="project" value="InterPro"/>
</dbReference>
<keyword evidence="1" id="KW-0255">Endonuclease</keyword>
<evidence type="ECO:0000313" key="2">
    <source>
        <dbReference type="Proteomes" id="UP000242351"/>
    </source>
</evidence>
<evidence type="ECO:0000313" key="1">
    <source>
        <dbReference type="EMBL" id="PJI31229.1"/>
    </source>
</evidence>
<reference evidence="1 2" key="1">
    <citation type="submission" date="2017-11" db="EMBL/GenBank/DDBJ databases">
        <authorList>
            <person name="Han C.G."/>
        </authorList>
    </citation>
    <scope>NUCLEOTIDE SEQUENCE [LARGE SCALE GENOMIC DNA]</scope>
    <source>
        <strain evidence="1 2">ANC 5347</strain>
    </source>
</reference>
<dbReference type="InterPro" id="IPR011335">
    <property type="entry name" value="Restrct_endonuc-II-like"/>
</dbReference>
<keyword evidence="1" id="KW-0378">Hydrolase</keyword>
<dbReference type="GO" id="GO:0003677">
    <property type="term" value="F:DNA binding"/>
    <property type="evidence" value="ECO:0007669"/>
    <property type="project" value="InterPro"/>
</dbReference>
<dbReference type="AlphaFoldDB" id="A0A2H9UHP5"/>
<gene>
    <name evidence="1" type="ORF">CU320_15265</name>
</gene>
<accession>A0A2H9UHP5</accession>
<dbReference type="Proteomes" id="UP000242351">
    <property type="component" value="Unassembled WGS sequence"/>
</dbReference>
<proteinExistence type="predicted"/>
<dbReference type="InterPro" id="IPR015278">
    <property type="entry name" value="BglII-like"/>
</dbReference>
<name>A0A2H9UHP5_9GAMM</name>
<organism evidence="1 2">
    <name type="scientific">Acinetobacter pseudolwoffii</name>
    <dbReference type="NCBI Taxonomy" id="2053287"/>
    <lineage>
        <taxon>Bacteria</taxon>
        <taxon>Pseudomonadati</taxon>
        <taxon>Pseudomonadota</taxon>
        <taxon>Gammaproteobacteria</taxon>
        <taxon>Moraxellales</taxon>
        <taxon>Moraxellaceae</taxon>
        <taxon>Acinetobacter</taxon>
    </lineage>
</organism>
<dbReference type="GO" id="GO:0009307">
    <property type="term" value="P:DNA restriction-modification system"/>
    <property type="evidence" value="ECO:0007669"/>
    <property type="project" value="InterPro"/>
</dbReference>
<reference evidence="1 2" key="2">
    <citation type="submission" date="2017-12" db="EMBL/GenBank/DDBJ databases">
        <title>Revising the taxonomy of the Acinetobacter lwoffii group: the description of Acinetobacter pseudolwoffii sp. nov. and emended description of Acinetobacter lwoffii.</title>
        <authorList>
            <person name="Nemec A."/>
        </authorList>
    </citation>
    <scope>NUCLEOTIDE SEQUENCE [LARGE SCALE GENOMIC DNA]</scope>
    <source>
        <strain evidence="1 2">ANC 5347</strain>
    </source>
</reference>
<dbReference type="Pfam" id="PF09195">
    <property type="entry name" value="Endonuc-BglII"/>
    <property type="match status" value="1"/>
</dbReference>
<keyword evidence="1" id="KW-0540">Nuclease</keyword>